<reference evidence="1 2" key="1">
    <citation type="journal article" date="2013" name="Genome Announc.">
        <title>Draft Genome Sequence of 'Candidatus Halobonum tyrrellensis' Strain G22, Isolated from the Hypersaline Waters of Lake Tyrrell, Australia.</title>
        <authorList>
            <person name="Ugalde J.A."/>
            <person name="Narasingarao P."/>
            <person name="Kuo S."/>
            <person name="Podell S."/>
            <person name="Allen E.E."/>
        </authorList>
    </citation>
    <scope>NUCLEOTIDE SEQUENCE [LARGE SCALE GENOMIC DNA]</scope>
    <source>
        <strain evidence="1 2">G22</strain>
    </source>
</reference>
<protein>
    <submittedName>
        <fullName evidence="1">Uncharacterized protein</fullName>
    </submittedName>
</protein>
<dbReference type="RefSeq" id="WP_023392767.1">
    <property type="nucleotide sequence ID" value="NZ_ASGZ01000002.1"/>
</dbReference>
<keyword evidence="2" id="KW-1185">Reference proteome</keyword>
<accession>V4HJW7</accession>
<evidence type="ECO:0000313" key="1">
    <source>
        <dbReference type="EMBL" id="ESP90063.1"/>
    </source>
</evidence>
<dbReference type="Proteomes" id="UP000017840">
    <property type="component" value="Unassembled WGS sequence"/>
</dbReference>
<comment type="caution">
    <text evidence="1">The sequence shown here is derived from an EMBL/GenBank/DDBJ whole genome shotgun (WGS) entry which is preliminary data.</text>
</comment>
<dbReference type="AlphaFoldDB" id="V4HJW7"/>
<dbReference type="EMBL" id="ASGZ01000002">
    <property type="protein sequence ID" value="ESP90063.1"/>
    <property type="molecule type" value="Genomic_DNA"/>
</dbReference>
<evidence type="ECO:0000313" key="2">
    <source>
        <dbReference type="Proteomes" id="UP000017840"/>
    </source>
</evidence>
<proteinExistence type="predicted"/>
<gene>
    <name evidence="1" type="ORF">K933_00832</name>
</gene>
<sequence length="96" mass="10642">MNGEREYLTRVSAALREALADVVDHVEVTESEEADVLVVRASGDRFGSPSVRRGAEYLVEEFGLQHGLSVSTTVHDDRRVYTLHPRPGVFDPTDSD</sequence>
<name>V4HJW7_9EURY</name>
<organism evidence="1 2">
    <name type="scientific">Candidatus Halobonum tyrrellensis G22</name>
    <dbReference type="NCBI Taxonomy" id="1324957"/>
    <lineage>
        <taxon>Archaea</taxon>
        <taxon>Methanobacteriati</taxon>
        <taxon>Methanobacteriota</taxon>
        <taxon>Stenosarchaea group</taxon>
        <taxon>Halobacteria</taxon>
        <taxon>Halobacteriales</taxon>
        <taxon>Haloferacaceae</taxon>
        <taxon>Candidatus Halobonum</taxon>
    </lineage>
</organism>